<dbReference type="SUPFAM" id="SSF144020">
    <property type="entry name" value="FdhE-like"/>
    <property type="match status" value="1"/>
</dbReference>
<accession>A0A848NGV3</accession>
<dbReference type="PANTHER" id="PTHR37689">
    <property type="entry name" value="PROTEIN FDHE"/>
    <property type="match status" value="1"/>
</dbReference>
<dbReference type="InterPro" id="IPR006452">
    <property type="entry name" value="Formate_DH_accessory"/>
</dbReference>
<proteinExistence type="predicted"/>
<feature type="domain" description="FdhE C-terminal" evidence="2">
    <location>
        <begin position="5"/>
        <end position="81"/>
    </location>
</feature>
<comment type="caution">
    <text evidence="3">The sequence shown here is derived from an EMBL/GenBank/DDBJ whole genome shotgun (WGS) entry which is preliminary data.</text>
</comment>
<sequence length="88" mass="9846">HMVRVKCSHCEDVESVAYQAIEGRAPAIKAETCDRCHTYRKIFYQDKDLHVEPVADDLASLMLDVLVGEAGYSRASGNPLLWHGAEEE</sequence>
<dbReference type="RefSeq" id="WP_169536655.1">
    <property type="nucleotide sequence ID" value="NZ_JABBZE010000124.1"/>
</dbReference>
<dbReference type="EMBL" id="JABBZE010000124">
    <property type="protein sequence ID" value="NMU90686.1"/>
    <property type="molecule type" value="Genomic_DNA"/>
</dbReference>
<gene>
    <name evidence="3" type="ORF">HGQ98_12905</name>
</gene>
<protein>
    <submittedName>
        <fullName evidence="3">Formate dehydrogenase accessory protein FdhE</fullName>
    </submittedName>
</protein>
<dbReference type="PANTHER" id="PTHR37689:SF1">
    <property type="entry name" value="PROTEIN FDHE"/>
    <property type="match status" value="1"/>
</dbReference>
<evidence type="ECO:0000313" key="3">
    <source>
        <dbReference type="EMBL" id="NMU90686.1"/>
    </source>
</evidence>
<dbReference type="GO" id="GO:0008199">
    <property type="term" value="F:ferric iron binding"/>
    <property type="evidence" value="ECO:0007669"/>
    <property type="project" value="TreeGrafter"/>
</dbReference>
<dbReference type="InterPro" id="IPR056796">
    <property type="entry name" value="FdhE_C"/>
</dbReference>
<keyword evidence="1" id="KW-0963">Cytoplasm</keyword>
<dbReference type="GO" id="GO:0051604">
    <property type="term" value="P:protein maturation"/>
    <property type="evidence" value="ECO:0007669"/>
    <property type="project" value="TreeGrafter"/>
</dbReference>
<dbReference type="AlphaFoldDB" id="A0A848NGV3"/>
<dbReference type="Gene3D" id="3.90.1670.10">
    <property type="entry name" value="FdhE-like domain"/>
    <property type="match status" value="1"/>
</dbReference>
<dbReference type="Pfam" id="PF24860">
    <property type="entry name" value="FdhE_C"/>
    <property type="match status" value="1"/>
</dbReference>
<name>A0A848NGV3_9BURK</name>
<dbReference type="InterPro" id="IPR024064">
    <property type="entry name" value="FdhE-like_sf"/>
</dbReference>
<dbReference type="GO" id="GO:0005829">
    <property type="term" value="C:cytosol"/>
    <property type="evidence" value="ECO:0007669"/>
    <property type="project" value="TreeGrafter"/>
</dbReference>
<evidence type="ECO:0000256" key="1">
    <source>
        <dbReference type="ARBA" id="ARBA00022490"/>
    </source>
</evidence>
<dbReference type="Proteomes" id="UP000542405">
    <property type="component" value="Unassembled WGS sequence"/>
</dbReference>
<organism evidence="3 4">
    <name type="scientific">Achromobacter ruhlandii</name>
    <dbReference type="NCBI Taxonomy" id="72557"/>
    <lineage>
        <taxon>Bacteria</taxon>
        <taxon>Pseudomonadati</taxon>
        <taxon>Pseudomonadota</taxon>
        <taxon>Betaproteobacteria</taxon>
        <taxon>Burkholderiales</taxon>
        <taxon>Alcaligenaceae</taxon>
        <taxon>Achromobacter</taxon>
    </lineage>
</organism>
<evidence type="ECO:0000259" key="2">
    <source>
        <dbReference type="Pfam" id="PF24860"/>
    </source>
</evidence>
<reference evidence="3 4" key="1">
    <citation type="submission" date="2020-04" db="EMBL/GenBank/DDBJ databases">
        <title>Achromobacter ruhlandii genome sequencing and assembly.</title>
        <authorList>
            <person name="Martins R.C.R."/>
            <person name="Perdigao-Neto L.V."/>
            <person name="Levin A.S.S."/>
            <person name="Costa S.F."/>
        </authorList>
    </citation>
    <scope>NUCLEOTIDE SEQUENCE [LARGE SCALE GENOMIC DNA]</scope>
    <source>
        <strain evidence="3 4">9035ralo</strain>
    </source>
</reference>
<evidence type="ECO:0000313" key="4">
    <source>
        <dbReference type="Proteomes" id="UP000542405"/>
    </source>
</evidence>
<feature type="non-terminal residue" evidence="3">
    <location>
        <position position="1"/>
    </location>
</feature>